<protein>
    <recommendedName>
        <fullName evidence="2">CxC2-like cysteine cluster KDZ transposase-associated domain-containing protein</fullName>
    </recommendedName>
</protein>
<organism evidence="3 4">
    <name type="scientific">Coprinellus micaceus</name>
    <name type="common">Glistening ink-cap mushroom</name>
    <name type="synonym">Coprinus micaceus</name>
    <dbReference type="NCBI Taxonomy" id="71717"/>
    <lineage>
        <taxon>Eukaryota</taxon>
        <taxon>Fungi</taxon>
        <taxon>Dikarya</taxon>
        <taxon>Basidiomycota</taxon>
        <taxon>Agaricomycotina</taxon>
        <taxon>Agaricomycetes</taxon>
        <taxon>Agaricomycetidae</taxon>
        <taxon>Agaricales</taxon>
        <taxon>Agaricineae</taxon>
        <taxon>Psathyrellaceae</taxon>
        <taxon>Coprinellus</taxon>
    </lineage>
</organism>
<sequence>MNSLEHQDKEWADLCRDGFAYNAAPPGNTKTFNGGTMVTVVHTNGVHHLPVVRCGCEGRGHEMVNDFLKLGLWPASFERVETVFSVDVLKDSLLSFLECHTTASQYFSRLRRCTNYAFPGDSDGDGELAWFCATCPQPDINYKRKKPDDPRHWRSTSGNKDVDLKSGEGHMVCSHKFDEYLADSTELATKNECNQHKALNDRSKITQGCDVTGVGSMACMRHGCFVPGCQVNFQVGERQKNMDYCTSKGWAYGDLSEADYLLFGYDVNCQYHKKHQARQEANSKWIKFPEGLKDCIYYAVGTFHVHGHRAECYPRYATTFIRGSGVRSAEILEARWSVLNRAAPSLRYMTLPHRTEMLDALMNDNNWKAMVGVVKYIYSSYVKGLDKHAVAEEEFTKLDKGLDKNPELRKEWEALDDQAAFNRLYDVTVMDIYMAKTKKAPRRVDIEVKLADREQRSKAKEISGEKPTMIIRPGVMDWITACMEHQHEQQSIEADDKANGPFATAHQLLEIAQRKTAACRKHMELVETAGKLFPEVPFDELALIETLPTAVTDHRKGGKRKRANRDNEESDDSETDGEERGRGCTAKGPEKREAYQQPVPLPSRMRELPEVLGAAREFEIELRVGEANDALASIREGIAYKSYTYLENIRPAKSKVKKTRGWTTIKTQDDELKTHQLRNPMQGAKCRRRQRGFWGMDMADEANGNPYMGELHRVMWLRKRAVRDRWTEELELLTCEMEWTKNYFKHKEREWRDIGREHRGGKSAFAHQQEEMWRHLFKYAGRIFGPLGNELETIHHDDEPESDNDSEEHMDIEI</sequence>
<feature type="region of interest" description="Disordered" evidence="1">
    <location>
        <begin position="551"/>
        <end position="604"/>
    </location>
</feature>
<name>A0A4Y7SR87_COPMI</name>
<evidence type="ECO:0000256" key="1">
    <source>
        <dbReference type="SAM" id="MobiDB-lite"/>
    </source>
</evidence>
<dbReference type="Pfam" id="PF18803">
    <property type="entry name" value="CxC2"/>
    <property type="match status" value="1"/>
</dbReference>
<keyword evidence="4" id="KW-1185">Reference proteome</keyword>
<dbReference type="EMBL" id="QPFP01000070">
    <property type="protein sequence ID" value="TEB24158.1"/>
    <property type="molecule type" value="Genomic_DNA"/>
</dbReference>
<dbReference type="InterPro" id="IPR041457">
    <property type="entry name" value="CxC2_KDZ-assoc"/>
</dbReference>
<comment type="caution">
    <text evidence="3">The sequence shown here is derived from an EMBL/GenBank/DDBJ whole genome shotgun (WGS) entry which is preliminary data.</text>
</comment>
<feature type="compositionally biased region" description="Basic and acidic residues" evidence="1">
    <location>
        <begin position="578"/>
        <end position="594"/>
    </location>
</feature>
<feature type="domain" description="CxC2-like cysteine cluster KDZ transposase-associated" evidence="2">
    <location>
        <begin position="35"/>
        <end position="115"/>
    </location>
</feature>
<evidence type="ECO:0000313" key="3">
    <source>
        <dbReference type="EMBL" id="TEB24158.1"/>
    </source>
</evidence>
<feature type="compositionally biased region" description="Acidic residues" evidence="1">
    <location>
        <begin position="568"/>
        <end position="577"/>
    </location>
</feature>
<feature type="region of interest" description="Disordered" evidence="1">
    <location>
        <begin position="792"/>
        <end position="814"/>
    </location>
</feature>
<dbReference type="Proteomes" id="UP000298030">
    <property type="component" value="Unassembled WGS sequence"/>
</dbReference>
<reference evidence="3 4" key="1">
    <citation type="journal article" date="2019" name="Nat. Ecol. Evol.">
        <title>Megaphylogeny resolves global patterns of mushroom evolution.</title>
        <authorList>
            <person name="Varga T."/>
            <person name="Krizsan K."/>
            <person name="Foldi C."/>
            <person name="Dima B."/>
            <person name="Sanchez-Garcia M."/>
            <person name="Sanchez-Ramirez S."/>
            <person name="Szollosi G.J."/>
            <person name="Szarkandi J.G."/>
            <person name="Papp V."/>
            <person name="Albert L."/>
            <person name="Andreopoulos W."/>
            <person name="Angelini C."/>
            <person name="Antonin V."/>
            <person name="Barry K.W."/>
            <person name="Bougher N.L."/>
            <person name="Buchanan P."/>
            <person name="Buyck B."/>
            <person name="Bense V."/>
            <person name="Catcheside P."/>
            <person name="Chovatia M."/>
            <person name="Cooper J."/>
            <person name="Damon W."/>
            <person name="Desjardin D."/>
            <person name="Finy P."/>
            <person name="Geml J."/>
            <person name="Haridas S."/>
            <person name="Hughes K."/>
            <person name="Justo A."/>
            <person name="Karasinski D."/>
            <person name="Kautmanova I."/>
            <person name="Kiss B."/>
            <person name="Kocsube S."/>
            <person name="Kotiranta H."/>
            <person name="LaButti K.M."/>
            <person name="Lechner B.E."/>
            <person name="Liimatainen K."/>
            <person name="Lipzen A."/>
            <person name="Lukacs Z."/>
            <person name="Mihaltcheva S."/>
            <person name="Morgado L.N."/>
            <person name="Niskanen T."/>
            <person name="Noordeloos M.E."/>
            <person name="Ohm R.A."/>
            <person name="Ortiz-Santana B."/>
            <person name="Ovrebo C."/>
            <person name="Racz N."/>
            <person name="Riley R."/>
            <person name="Savchenko A."/>
            <person name="Shiryaev A."/>
            <person name="Soop K."/>
            <person name="Spirin V."/>
            <person name="Szebenyi C."/>
            <person name="Tomsovsky M."/>
            <person name="Tulloss R.E."/>
            <person name="Uehling J."/>
            <person name="Grigoriev I.V."/>
            <person name="Vagvolgyi C."/>
            <person name="Papp T."/>
            <person name="Martin F.M."/>
            <person name="Miettinen O."/>
            <person name="Hibbett D.S."/>
            <person name="Nagy L.G."/>
        </authorList>
    </citation>
    <scope>NUCLEOTIDE SEQUENCE [LARGE SCALE GENOMIC DNA]</scope>
    <source>
        <strain evidence="3 4">FP101781</strain>
    </source>
</reference>
<evidence type="ECO:0000313" key="4">
    <source>
        <dbReference type="Proteomes" id="UP000298030"/>
    </source>
</evidence>
<dbReference type="Pfam" id="PF18758">
    <property type="entry name" value="KDZ"/>
    <property type="match status" value="1"/>
</dbReference>
<dbReference type="OrthoDB" id="3143151at2759"/>
<accession>A0A4Y7SR87</accession>
<proteinExistence type="predicted"/>
<evidence type="ECO:0000259" key="2">
    <source>
        <dbReference type="Pfam" id="PF18803"/>
    </source>
</evidence>
<dbReference type="InterPro" id="IPR040521">
    <property type="entry name" value="KDZ"/>
</dbReference>
<dbReference type="AlphaFoldDB" id="A0A4Y7SR87"/>
<gene>
    <name evidence="3" type="ORF">FA13DRAFT_1797525</name>
</gene>